<organism evidence="1 2">
    <name type="scientific">Lecanicillium saksenae</name>
    <dbReference type="NCBI Taxonomy" id="468837"/>
    <lineage>
        <taxon>Eukaryota</taxon>
        <taxon>Fungi</taxon>
        <taxon>Dikarya</taxon>
        <taxon>Ascomycota</taxon>
        <taxon>Pezizomycotina</taxon>
        <taxon>Sordariomycetes</taxon>
        <taxon>Hypocreomycetidae</taxon>
        <taxon>Hypocreales</taxon>
        <taxon>Cordycipitaceae</taxon>
        <taxon>Lecanicillium</taxon>
    </lineage>
</organism>
<name>A0ACC1QZR0_9HYPO</name>
<dbReference type="EMBL" id="JANAKD010000240">
    <property type="protein sequence ID" value="KAJ3495868.1"/>
    <property type="molecule type" value="Genomic_DNA"/>
</dbReference>
<evidence type="ECO:0000313" key="1">
    <source>
        <dbReference type="EMBL" id="KAJ3495868.1"/>
    </source>
</evidence>
<evidence type="ECO:0000313" key="2">
    <source>
        <dbReference type="Proteomes" id="UP001148737"/>
    </source>
</evidence>
<dbReference type="Proteomes" id="UP001148737">
    <property type="component" value="Unassembled WGS sequence"/>
</dbReference>
<proteinExistence type="predicted"/>
<sequence length="319" mass="34404">MQRGSITQQLGRFDIEGTLCFVPGVIALLLALQWGGTKYPWSDGHIIGLLVLCFVLLAAFLSIQIWKQDRATIPPHLFRNRTLWACFCFIGFLCSALTIFMYYLPLWFQGIQGSSAFLASVKLLPLILGLVVFALVTGALVGVCDYYTPFLMASSVCMSIGAGFLSTLRIDSAASAWIGYQCLFGFGIGLGIQQPVIAVQTSLEPEHVAIGTALLQFSQSLGGAVFVSVAQNIFQNKLASSIISAGNPEVDLRDVLALGATQFRQHFSGEALQIVVDAYNMAITSCFYVAAALGALSFVCAAFVPWNSVKKTKTRTAVI</sequence>
<gene>
    <name evidence="1" type="ORF">NLG97_g3077</name>
</gene>
<keyword evidence="2" id="KW-1185">Reference proteome</keyword>
<reference evidence="1" key="1">
    <citation type="submission" date="2022-07" db="EMBL/GenBank/DDBJ databases">
        <title>Genome Sequence of Lecanicillium saksenae.</title>
        <authorList>
            <person name="Buettner E."/>
        </authorList>
    </citation>
    <scope>NUCLEOTIDE SEQUENCE</scope>
    <source>
        <strain evidence="1">VT-O1</strain>
    </source>
</reference>
<accession>A0ACC1QZR0</accession>
<protein>
    <submittedName>
        <fullName evidence="1">Uncharacterized protein</fullName>
    </submittedName>
</protein>
<comment type="caution">
    <text evidence="1">The sequence shown here is derived from an EMBL/GenBank/DDBJ whole genome shotgun (WGS) entry which is preliminary data.</text>
</comment>